<keyword evidence="8" id="KW-0539">Nucleus</keyword>
<evidence type="ECO:0000259" key="10">
    <source>
        <dbReference type="PROSITE" id="PS51721"/>
    </source>
</evidence>
<feature type="compositionally biased region" description="Basic residues" evidence="9">
    <location>
        <begin position="21"/>
        <end position="34"/>
    </location>
</feature>
<dbReference type="InterPro" id="IPR030378">
    <property type="entry name" value="G_CP_dom"/>
</dbReference>
<protein>
    <recommendedName>
        <fullName evidence="10">CP-type G domain-containing protein</fullName>
    </recommendedName>
</protein>
<evidence type="ECO:0000256" key="9">
    <source>
        <dbReference type="SAM" id="MobiDB-lite"/>
    </source>
</evidence>
<dbReference type="SUPFAM" id="SSF52540">
    <property type="entry name" value="P-loop containing nucleoside triphosphate hydrolases"/>
    <property type="match status" value="1"/>
</dbReference>
<evidence type="ECO:0000256" key="6">
    <source>
        <dbReference type="ARBA" id="ARBA00022927"/>
    </source>
</evidence>
<dbReference type="PANTHER" id="PTHR11089">
    <property type="entry name" value="GTP-BINDING PROTEIN-RELATED"/>
    <property type="match status" value="1"/>
</dbReference>
<feature type="domain" description="CP-type G" evidence="10">
    <location>
        <begin position="173"/>
        <end position="354"/>
    </location>
</feature>
<gene>
    <name evidence="11" type="ORF">PICMEDRAFT_71719</name>
</gene>
<evidence type="ECO:0000313" key="11">
    <source>
        <dbReference type="EMBL" id="ODQ47675.1"/>
    </source>
</evidence>
<comment type="function">
    <text evidence="1">May be involved in the mitochondrial lipid metabolism.</text>
</comment>
<dbReference type="OrthoDB" id="10266128at2759"/>
<dbReference type="PANTHER" id="PTHR11089:SF30">
    <property type="entry name" value="GUANINE NUCLEOTIDE-BINDING PROTEIN-LIKE 3 HOMOLOG"/>
    <property type="match status" value="1"/>
</dbReference>
<dbReference type="GeneID" id="30180678"/>
<feature type="compositionally biased region" description="Basic residues" evidence="9">
    <location>
        <begin position="1"/>
        <end position="13"/>
    </location>
</feature>
<dbReference type="STRING" id="763406.A0A1E3NNL2"/>
<dbReference type="Gene3D" id="3.40.50.300">
    <property type="entry name" value="P-loop containing nucleotide triphosphate hydrolases"/>
    <property type="match status" value="1"/>
</dbReference>
<accession>A0A1E3NNL2</accession>
<dbReference type="GO" id="GO:0015031">
    <property type="term" value="P:protein transport"/>
    <property type="evidence" value="ECO:0007669"/>
    <property type="project" value="UniProtKB-KW"/>
</dbReference>
<dbReference type="CDD" id="cd04178">
    <property type="entry name" value="Nucleostemin_like"/>
    <property type="match status" value="1"/>
</dbReference>
<dbReference type="InterPro" id="IPR027417">
    <property type="entry name" value="P-loop_NTPase"/>
</dbReference>
<keyword evidence="3" id="KW-0813">Transport</keyword>
<comment type="subcellular location">
    <subcellularLocation>
        <location evidence="2">Nucleus</location>
    </subcellularLocation>
</comment>
<dbReference type="RefSeq" id="XP_019018788.1">
    <property type="nucleotide sequence ID" value="XM_019163991.1"/>
</dbReference>
<keyword evidence="12" id="KW-1185">Reference proteome</keyword>
<evidence type="ECO:0000313" key="12">
    <source>
        <dbReference type="Proteomes" id="UP000094455"/>
    </source>
</evidence>
<evidence type="ECO:0000256" key="4">
    <source>
        <dbReference type="ARBA" id="ARBA00022517"/>
    </source>
</evidence>
<feature type="compositionally biased region" description="Basic and acidic residues" evidence="9">
    <location>
        <begin position="35"/>
        <end position="48"/>
    </location>
</feature>
<dbReference type="GO" id="GO:0030684">
    <property type="term" value="C:preribosome"/>
    <property type="evidence" value="ECO:0007669"/>
    <property type="project" value="UniProtKB-ARBA"/>
</dbReference>
<sequence>MRVKKPTSKRMTTRLREGIKKKASAQRRKEKKTAKKDVTWKSRNKKDPGIPASFPYKEKLIEEIEQRKQEREEHKRQMKLQKRNAQINASAEDIVAEEEMVVEEDDGAGGMAALLESAEQAARDYEGEDTAGAAENDQDRMIEDGEELEVIDHEIVYDDDEEASNNNEIEKSRKQFDKVFKSVVDIADVVLYVLDARDPESTRSKKIEEAILQSQGKRLILLLNKVDLVPDEVVKQWLDFLGSSFPTIPIKGSSGAVTGKTFNKKLTQNATAGNLLLALKAYAQKSNLHRSIVVGVIGYPNVGKSSIINALTSQRGKNNTACPVGNQAGITRTLREIKIDNKLKIIDSPGIVFPENTKRGNSAKSKKDYEAKLAVLSAIPEKQIEDPIYAVGFLLKKLSQDTTMAENFKQFYKIPAVASINLDDFTRKVLIHIARNQGRLGRGGVANLHAAACIVLKDWRDGKFQGWTLPKSSKGQAASAEDDEAHGVNGGRGVTPPAKVEQTTVVKEWAQEFDLDSLFSDVFGAK</sequence>
<dbReference type="InterPro" id="IPR014813">
    <property type="entry name" value="Gnl3_N_dom"/>
</dbReference>
<dbReference type="PRINTS" id="PR00326">
    <property type="entry name" value="GTP1OBG"/>
</dbReference>
<keyword evidence="4" id="KW-0690">Ribosome biogenesis</keyword>
<evidence type="ECO:0000256" key="8">
    <source>
        <dbReference type="ARBA" id="ARBA00023242"/>
    </source>
</evidence>
<dbReference type="GO" id="GO:0005525">
    <property type="term" value="F:GTP binding"/>
    <property type="evidence" value="ECO:0007669"/>
    <property type="project" value="UniProtKB-KW"/>
</dbReference>
<dbReference type="Gene3D" id="1.10.1580.10">
    <property type="match status" value="1"/>
</dbReference>
<dbReference type="InterPro" id="IPR023179">
    <property type="entry name" value="GTP-bd_ortho_bundle_sf"/>
</dbReference>
<dbReference type="FunFam" id="1.10.1580.10:FF:000006">
    <property type="entry name" value="Nuclear GTP-binding protein NUG1"/>
    <property type="match status" value="1"/>
</dbReference>
<evidence type="ECO:0000256" key="3">
    <source>
        <dbReference type="ARBA" id="ARBA00022448"/>
    </source>
</evidence>
<dbReference type="EMBL" id="KV454002">
    <property type="protein sequence ID" value="ODQ47675.1"/>
    <property type="molecule type" value="Genomic_DNA"/>
</dbReference>
<dbReference type="Pfam" id="PF08701">
    <property type="entry name" value="GN3L_Grn1"/>
    <property type="match status" value="1"/>
</dbReference>
<feature type="region of interest" description="Disordered" evidence="9">
    <location>
        <begin position="473"/>
        <end position="500"/>
    </location>
</feature>
<evidence type="ECO:0000256" key="1">
    <source>
        <dbReference type="ARBA" id="ARBA00003269"/>
    </source>
</evidence>
<dbReference type="PROSITE" id="PS51721">
    <property type="entry name" value="G_CP"/>
    <property type="match status" value="1"/>
</dbReference>
<dbReference type="InterPro" id="IPR050755">
    <property type="entry name" value="TRAFAC_YlqF/YawG_RiboMat"/>
</dbReference>
<organism evidence="11 12">
    <name type="scientific">Pichia membranifaciens NRRL Y-2026</name>
    <dbReference type="NCBI Taxonomy" id="763406"/>
    <lineage>
        <taxon>Eukaryota</taxon>
        <taxon>Fungi</taxon>
        <taxon>Dikarya</taxon>
        <taxon>Ascomycota</taxon>
        <taxon>Saccharomycotina</taxon>
        <taxon>Pichiomycetes</taxon>
        <taxon>Pichiales</taxon>
        <taxon>Pichiaceae</taxon>
        <taxon>Pichia</taxon>
    </lineage>
</organism>
<dbReference type="Pfam" id="PF01926">
    <property type="entry name" value="MMR_HSR1"/>
    <property type="match status" value="1"/>
</dbReference>
<feature type="region of interest" description="Disordered" evidence="9">
    <location>
        <begin position="1"/>
        <end position="54"/>
    </location>
</feature>
<dbReference type="GO" id="GO:0042273">
    <property type="term" value="P:ribosomal large subunit biogenesis"/>
    <property type="evidence" value="ECO:0007669"/>
    <property type="project" value="UniProtKB-ARBA"/>
</dbReference>
<name>A0A1E3NNL2_9ASCO</name>
<dbReference type="InterPro" id="IPR006073">
    <property type="entry name" value="GTP-bd"/>
</dbReference>
<evidence type="ECO:0000256" key="2">
    <source>
        <dbReference type="ARBA" id="ARBA00004123"/>
    </source>
</evidence>
<keyword evidence="6" id="KW-0653">Protein transport</keyword>
<dbReference type="AlphaFoldDB" id="A0A1E3NNL2"/>
<evidence type="ECO:0000256" key="7">
    <source>
        <dbReference type="ARBA" id="ARBA00023134"/>
    </source>
</evidence>
<proteinExistence type="predicted"/>
<dbReference type="Proteomes" id="UP000094455">
    <property type="component" value="Unassembled WGS sequence"/>
</dbReference>
<dbReference type="GO" id="GO:0006364">
    <property type="term" value="P:rRNA processing"/>
    <property type="evidence" value="ECO:0007669"/>
    <property type="project" value="UniProtKB-ARBA"/>
</dbReference>
<reference evidence="11 12" key="1">
    <citation type="journal article" date="2016" name="Proc. Natl. Acad. Sci. U.S.A.">
        <title>Comparative genomics of biotechnologically important yeasts.</title>
        <authorList>
            <person name="Riley R."/>
            <person name="Haridas S."/>
            <person name="Wolfe K.H."/>
            <person name="Lopes M.R."/>
            <person name="Hittinger C.T."/>
            <person name="Goeker M."/>
            <person name="Salamov A.A."/>
            <person name="Wisecaver J.H."/>
            <person name="Long T.M."/>
            <person name="Calvey C.H."/>
            <person name="Aerts A.L."/>
            <person name="Barry K.W."/>
            <person name="Choi C."/>
            <person name="Clum A."/>
            <person name="Coughlan A.Y."/>
            <person name="Deshpande S."/>
            <person name="Douglass A.P."/>
            <person name="Hanson S.J."/>
            <person name="Klenk H.-P."/>
            <person name="LaButti K.M."/>
            <person name="Lapidus A."/>
            <person name="Lindquist E.A."/>
            <person name="Lipzen A.M."/>
            <person name="Meier-Kolthoff J.P."/>
            <person name="Ohm R.A."/>
            <person name="Otillar R.P."/>
            <person name="Pangilinan J.L."/>
            <person name="Peng Y."/>
            <person name="Rokas A."/>
            <person name="Rosa C.A."/>
            <person name="Scheuner C."/>
            <person name="Sibirny A.A."/>
            <person name="Slot J.C."/>
            <person name="Stielow J.B."/>
            <person name="Sun H."/>
            <person name="Kurtzman C.P."/>
            <person name="Blackwell M."/>
            <person name="Grigoriev I.V."/>
            <person name="Jeffries T.W."/>
        </authorList>
    </citation>
    <scope>NUCLEOTIDE SEQUENCE [LARGE SCALE GENOMIC DNA]</scope>
    <source>
        <strain evidence="11 12">NRRL Y-2026</strain>
    </source>
</reference>
<keyword evidence="7" id="KW-0342">GTP-binding</keyword>
<evidence type="ECO:0000256" key="5">
    <source>
        <dbReference type="ARBA" id="ARBA00022741"/>
    </source>
</evidence>
<feature type="region of interest" description="Disordered" evidence="9">
    <location>
        <begin position="67"/>
        <end position="87"/>
    </location>
</feature>
<keyword evidence="5" id="KW-0547">Nucleotide-binding</keyword>
<dbReference type="GO" id="GO:0005730">
    <property type="term" value="C:nucleolus"/>
    <property type="evidence" value="ECO:0007669"/>
    <property type="project" value="UniProtKB-ARBA"/>
</dbReference>